<protein>
    <submittedName>
        <fullName evidence="1">Uncharacterized protein</fullName>
    </submittedName>
</protein>
<organism evidence="1 2">
    <name type="scientific">Dallia pectoralis</name>
    <name type="common">Alaska blackfish</name>
    <dbReference type="NCBI Taxonomy" id="75939"/>
    <lineage>
        <taxon>Eukaryota</taxon>
        <taxon>Metazoa</taxon>
        <taxon>Chordata</taxon>
        <taxon>Craniata</taxon>
        <taxon>Vertebrata</taxon>
        <taxon>Euteleostomi</taxon>
        <taxon>Actinopterygii</taxon>
        <taxon>Neopterygii</taxon>
        <taxon>Teleostei</taxon>
        <taxon>Protacanthopterygii</taxon>
        <taxon>Esociformes</taxon>
        <taxon>Umbridae</taxon>
        <taxon>Dallia</taxon>
    </lineage>
</organism>
<keyword evidence="2" id="KW-1185">Reference proteome</keyword>
<comment type="caution">
    <text evidence="1">The sequence shown here is derived from an EMBL/GenBank/DDBJ whole genome shotgun (WGS) entry which is preliminary data.</text>
</comment>
<reference evidence="1" key="1">
    <citation type="submission" date="2021-05" db="EMBL/GenBank/DDBJ databases">
        <authorList>
            <person name="Pan Q."/>
            <person name="Jouanno E."/>
            <person name="Zahm M."/>
            <person name="Klopp C."/>
            <person name="Cabau C."/>
            <person name="Louis A."/>
            <person name="Berthelot C."/>
            <person name="Parey E."/>
            <person name="Roest Crollius H."/>
            <person name="Montfort J."/>
            <person name="Robinson-Rechavi M."/>
            <person name="Bouchez O."/>
            <person name="Lampietro C."/>
            <person name="Lopez Roques C."/>
            <person name="Donnadieu C."/>
            <person name="Postlethwait J."/>
            <person name="Bobe J."/>
            <person name="Dillon D."/>
            <person name="Chandos A."/>
            <person name="von Hippel F."/>
            <person name="Guiguen Y."/>
        </authorList>
    </citation>
    <scope>NUCLEOTIDE SEQUENCE</scope>
    <source>
        <strain evidence="1">YG-Jan2019</strain>
    </source>
</reference>
<name>A0ACC2HCU7_DALPE</name>
<dbReference type="Proteomes" id="UP001157502">
    <property type="component" value="Chromosome 3"/>
</dbReference>
<gene>
    <name evidence="1" type="ORF">DPEC_G00030230</name>
</gene>
<accession>A0ACC2HCU7</accession>
<evidence type="ECO:0000313" key="2">
    <source>
        <dbReference type="Proteomes" id="UP001157502"/>
    </source>
</evidence>
<proteinExistence type="predicted"/>
<sequence>MGTQRRIWVCFLCVVSLFGIYLLCLCLRLDIKVYIHRVTQNQSISQRLNDSESLFSGSEPSTPLMGQSPTTTTVGVRPSTKPKPTEPSYIGDSYYSKESPIQNDCAQSIRSRVIQTEFGPRFLDWIPVLQWAKHATPDQYQRLSHYPGANGWGNFDFNTLLSTLPVLNTSANWHMFDDWDLRRNGSRCVRCAVVGNGGILKDSGKGQEIDQHDYVFRTNGAVIQGFEQDVGSRTSHYTFSTNTLRNSMRSYAGLGYRGPPRSNETRYIFLPDHDRDYLLMKAVATNTSVERGPEKSPKPPTYFGENVTVEKLKMYHPDFIRYVRNRFLRARAMQTRFKDIYRPSTGAIMLIAAVHTCDQVSAYGFMTPDYRNFSDHYYDQKYHPVGFFANHDLKMEMALWQQFHQAGLIKLYMRSSVTQNP</sequence>
<evidence type="ECO:0000313" key="1">
    <source>
        <dbReference type="EMBL" id="KAJ8013480.1"/>
    </source>
</evidence>
<dbReference type="EMBL" id="CM055730">
    <property type="protein sequence ID" value="KAJ8013480.1"/>
    <property type="molecule type" value="Genomic_DNA"/>
</dbReference>